<proteinExistence type="predicted"/>
<dbReference type="EMBL" id="GG662608">
    <property type="protein sequence ID" value="EAS00783.2"/>
    <property type="molecule type" value="Genomic_DNA"/>
</dbReference>
<sequence length="502" mass="57908">MLSLDQLKILVQQNMQKDGFLDNMRAKLKLQTFKIIDNQSKGIKDSAGFQWEHPQLQNLKSIEYGQMCLELIYEFLDFFRLDYTLEVFKKEVAINSKVQRKQLENDINFRKTPDSSKPLFLNIFTDYVHILENGLVAMNSPKNALDYSNANLNNFSVSYNNDTYNAKEKEKDNVEESRNSYDQSYDKYEVKKDNWTAEDKDDMLDRIEREENERKEKEEKERQEKLKKEQDELEAQKNKNKKKPQPAPVVEEKKPPPTAVNKIRGGNSKNISAVSSIYNIAGLGSTSSQQKDPFTQTGKYGFDFNAAKDPYEYDLDAPLKPAKDPYEYDLDAPLKPAKDPYNYDYDDDDDDANHNSKSGDPYAYDLSEAGFGAYGKGNKTNDPKKKKDDPKKNKFAGSSGLGDPQSYDLDDGYVGVSYKNKNQKNKLQNDDSNEYLDEDIDDFQDSNRDPYSYKNKKDHRNPMFTSSEDIVGASQSYGFDQSVQSDVMDGFDYFEPIQKKKR</sequence>
<feature type="domain" description="FGFR1 oncogene partner (FOP) N-terminal dimerisation" evidence="2">
    <location>
        <begin position="57"/>
        <end position="123"/>
    </location>
</feature>
<dbReference type="GeneID" id="7829318"/>
<dbReference type="Gene3D" id="1.20.960.40">
    <property type="match status" value="1"/>
</dbReference>
<evidence type="ECO:0000313" key="3">
    <source>
        <dbReference type="EMBL" id="EAS00783.2"/>
    </source>
</evidence>
<evidence type="ECO:0000259" key="2">
    <source>
        <dbReference type="Pfam" id="PF09398"/>
    </source>
</evidence>
<gene>
    <name evidence="3" type="ORF">TTHERM_00305510</name>
</gene>
<accession>I7LW39</accession>
<dbReference type="GO" id="GO:0005815">
    <property type="term" value="C:microtubule organizing center"/>
    <property type="evidence" value="ECO:0007669"/>
    <property type="project" value="InterPro"/>
</dbReference>
<dbReference type="InterPro" id="IPR018993">
    <property type="entry name" value="FOP_dimerisation-dom_N"/>
</dbReference>
<dbReference type="GO" id="GO:0034453">
    <property type="term" value="P:microtubule anchoring"/>
    <property type="evidence" value="ECO:0007669"/>
    <property type="project" value="InterPro"/>
</dbReference>
<keyword evidence="4" id="KW-1185">Reference proteome</keyword>
<dbReference type="Pfam" id="PF09398">
    <property type="entry name" value="FOP_dimer"/>
    <property type="match status" value="1"/>
</dbReference>
<feature type="compositionally biased region" description="Polar residues" evidence="1">
    <location>
        <begin position="284"/>
        <end position="298"/>
    </location>
</feature>
<feature type="compositionally biased region" description="Basic and acidic residues" evidence="1">
    <location>
        <begin position="379"/>
        <end position="392"/>
    </location>
</feature>
<feature type="compositionally biased region" description="Acidic residues" evidence="1">
    <location>
        <begin position="431"/>
        <end position="444"/>
    </location>
</feature>
<name>I7LW39_TETTS</name>
<dbReference type="InParanoid" id="I7LW39"/>
<organism evidence="3 4">
    <name type="scientific">Tetrahymena thermophila (strain SB210)</name>
    <dbReference type="NCBI Taxonomy" id="312017"/>
    <lineage>
        <taxon>Eukaryota</taxon>
        <taxon>Sar</taxon>
        <taxon>Alveolata</taxon>
        <taxon>Ciliophora</taxon>
        <taxon>Intramacronucleata</taxon>
        <taxon>Oligohymenophorea</taxon>
        <taxon>Hymenostomatida</taxon>
        <taxon>Tetrahymenina</taxon>
        <taxon>Tetrahymenidae</taxon>
        <taxon>Tetrahymena</taxon>
    </lineage>
</organism>
<evidence type="ECO:0000313" key="4">
    <source>
        <dbReference type="Proteomes" id="UP000009168"/>
    </source>
</evidence>
<reference evidence="4" key="1">
    <citation type="journal article" date="2006" name="PLoS Biol.">
        <title>Macronuclear genome sequence of the ciliate Tetrahymena thermophila, a model eukaryote.</title>
        <authorList>
            <person name="Eisen J.A."/>
            <person name="Coyne R.S."/>
            <person name="Wu M."/>
            <person name="Wu D."/>
            <person name="Thiagarajan M."/>
            <person name="Wortman J.R."/>
            <person name="Badger J.H."/>
            <person name="Ren Q."/>
            <person name="Amedeo P."/>
            <person name="Jones K.M."/>
            <person name="Tallon L.J."/>
            <person name="Delcher A.L."/>
            <person name="Salzberg S.L."/>
            <person name="Silva J.C."/>
            <person name="Haas B.J."/>
            <person name="Majoros W.H."/>
            <person name="Farzad M."/>
            <person name="Carlton J.M."/>
            <person name="Smith R.K. Jr."/>
            <person name="Garg J."/>
            <person name="Pearlman R.E."/>
            <person name="Karrer K.M."/>
            <person name="Sun L."/>
            <person name="Manning G."/>
            <person name="Elde N.C."/>
            <person name="Turkewitz A.P."/>
            <person name="Asai D.J."/>
            <person name="Wilkes D.E."/>
            <person name="Wang Y."/>
            <person name="Cai H."/>
            <person name="Collins K."/>
            <person name="Stewart B.A."/>
            <person name="Lee S.R."/>
            <person name="Wilamowska K."/>
            <person name="Weinberg Z."/>
            <person name="Ruzzo W.L."/>
            <person name="Wloga D."/>
            <person name="Gaertig J."/>
            <person name="Frankel J."/>
            <person name="Tsao C.-C."/>
            <person name="Gorovsky M.A."/>
            <person name="Keeling P.J."/>
            <person name="Waller R.F."/>
            <person name="Patron N.J."/>
            <person name="Cherry J.M."/>
            <person name="Stover N.A."/>
            <person name="Krieger C.J."/>
            <person name="del Toro C."/>
            <person name="Ryder H.F."/>
            <person name="Williamson S.C."/>
            <person name="Barbeau R.A."/>
            <person name="Hamilton E.P."/>
            <person name="Orias E."/>
        </authorList>
    </citation>
    <scope>NUCLEOTIDE SEQUENCE [LARGE SCALE GENOMIC DNA]</scope>
    <source>
        <strain evidence="4">SB210</strain>
    </source>
</reference>
<dbReference type="AlphaFoldDB" id="I7LW39"/>
<dbReference type="Proteomes" id="UP000009168">
    <property type="component" value="Unassembled WGS sequence"/>
</dbReference>
<evidence type="ECO:0000256" key="1">
    <source>
        <dbReference type="SAM" id="MobiDB-lite"/>
    </source>
</evidence>
<protein>
    <submittedName>
        <fullName evidence="3">Fop amine-terminal dimerization domain protein</fullName>
    </submittedName>
</protein>
<dbReference type="KEGG" id="tet:TTHERM_00305510"/>
<feature type="region of interest" description="Disordered" evidence="1">
    <location>
        <begin position="284"/>
        <end position="468"/>
    </location>
</feature>
<dbReference type="OrthoDB" id="5970631at2759"/>
<feature type="region of interest" description="Disordered" evidence="1">
    <location>
        <begin position="209"/>
        <end position="268"/>
    </location>
</feature>
<dbReference type="RefSeq" id="XP_001021028.2">
    <property type="nucleotide sequence ID" value="XM_001021028.2"/>
</dbReference>
<feature type="compositionally biased region" description="Basic and acidic residues" evidence="1">
    <location>
        <begin position="209"/>
        <end position="237"/>
    </location>
</feature>